<name>A0A8S3JQ97_9BILA</name>
<evidence type="ECO:0000313" key="2">
    <source>
        <dbReference type="EMBL" id="CAF5220936.1"/>
    </source>
</evidence>
<organism evidence="2 3">
    <name type="scientific">Rotaria magnacalcarata</name>
    <dbReference type="NCBI Taxonomy" id="392030"/>
    <lineage>
        <taxon>Eukaryota</taxon>
        <taxon>Metazoa</taxon>
        <taxon>Spiralia</taxon>
        <taxon>Gnathifera</taxon>
        <taxon>Rotifera</taxon>
        <taxon>Eurotatoria</taxon>
        <taxon>Bdelloidea</taxon>
        <taxon>Philodinida</taxon>
        <taxon>Philodinidae</taxon>
        <taxon>Rotaria</taxon>
    </lineage>
</organism>
<proteinExistence type="predicted"/>
<evidence type="ECO:0000313" key="3">
    <source>
        <dbReference type="Proteomes" id="UP000681720"/>
    </source>
</evidence>
<protein>
    <submittedName>
        <fullName evidence="2">Uncharacterized protein</fullName>
    </submittedName>
</protein>
<dbReference type="Proteomes" id="UP000681720">
    <property type="component" value="Unassembled WGS sequence"/>
</dbReference>
<accession>A0A8S3JQ97</accession>
<gene>
    <name evidence="1" type="ORF">BYL167_LOCUS76052</name>
    <name evidence="2" type="ORF">GIL414_LOCUS84282</name>
</gene>
<feature type="non-terminal residue" evidence="2">
    <location>
        <position position="1"/>
    </location>
</feature>
<evidence type="ECO:0000313" key="1">
    <source>
        <dbReference type="EMBL" id="CAF5166421.1"/>
    </source>
</evidence>
<dbReference type="AlphaFoldDB" id="A0A8S3JQ97"/>
<reference evidence="2" key="1">
    <citation type="submission" date="2021-02" db="EMBL/GenBank/DDBJ databases">
        <authorList>
            <person name="Nowell W R."/>
        </authorList>
    </citation>
    <scope>NUCLEOTIDE SEQUENCE</scope>
</reference>
<dbReference type="Proteomes" id="UP000681967">
    <property type="component" value="Unassembled WGS sequence"/>
</dbReference>
<comment type="caution">
    <text evidence="2">The sequence shown here is derived from an EMBL/GenBank/DDBJ whole genome shotgun (WGS) entry which is preliminary data.</text>
</comment>
<dbReference type="EMBL" id="CAJOBH010273469">
    <property type="protein sequence ID" value="CAF5166421.1"/>
    <property type="molecule type" value="Genomic_DNA"/>
</dbReference>
<dbReference type="EMBL" id="CAJOBJ010365799">
    <property type="protein sequence ID" value="CAF5220936.1"/>
    <property type="molecule type" value="Genomic_DNA"/>
</dbReference>
<sequence length="59" mass="7062">LRHIYAPQLFSLSTIIRHDPSDSYRYDQDDTLWDRYVTVDMRLSVEIRTVVSNLNLEFS</sequence>